<accession>A0A4Y2CZK5</accession>
<name>A0A4Y2CZK5_ARAVE</name>
<sequence length="118" mass="13072">MNCISDLLKYADTSPSERVSKPSGVLMPPLDSCFTNEENSESAYGSSLIDSGIDLPSDSLNSSLDEGESSVTGCRKRKNFVPCRSSPLNDPNFRGVTITMQNRFINKEWKLIIRSKFT</sequence>
<evidence type="ECO:0000313" key="1">
    <source>
        <dbReference type="EMBL" id="GBM09877.1"/>
    </source>
</evidence>
<keyword evidence="3" id="KW-1185">Reference proteome</keyword>
<dbReference type="AlphaFoldDB" id="A0A4Y2CZK5"/>
<proteinExistence type="predicted"/>
<dbReference type="Proteomes" id="UP000499080">
    <property type="component" value="Unassembled WGS sequence"/>
</dbReference>
<organism evidence="2 3">
    <name type="scientific">Araneus ventricosus</name>
    <name type="common">Orbweaver spider</name>
    <name type="synonym">Epeira ventricosa</name>
    <dbReference type="NCBI Taxonomy" id="182803"/>
    <lineage>
        <taxon>Eukaryota</taxon>
        <taxon>Metazoa</taxon>
        <taxon>Ecdysozoa</taxon>
        <taxon>Arthropoda</taxon>
        <taxon>Chelicerata</taxon>
        <taxon>Arachnida</taxon>
        <taxon>Araneae</taxon>
        <taxon>Araneomorphae</taxon>
        <taxon>Entelegynae</taxon>
        <taxon>Araneoidea</taxon>
        <taxon>Araneidae</taxon>
        <taxon>Araneus</taxon>
    </lineage>
</organism>
<protein>
    <submittedName>
        <fullName evidence="2">Uncharacterized protein</fullName>
    </submittedName>
</protein>
<dbReference type="EMBL" id="BGPR01088102">
    <property type="protein sequence ID" value="GBM09891.1"/>
    <property type="molecule type" value="Genomic_DNA"/>
</dbReference>
<gene>
    <name evidence="1" type="ORF">AVEN_264412_1</name>
    <name evidence="2" type="ORF">AVEN_44232_1</name>
</gene>
<dbReference type="EMBL" id="BGPR01088099">
    <property type="protein sequence ID" value="GBM09877.1"/>
    <property type="molecule type" value="Genomic_DNA"/>
</dbReference>
<evidence type="ECO:0000313" key="2">
    <source>
        <dbReference type="EMBL" id="GBM09891.1"/>
    </source>
</evidence>
<evidence type="ECO:0000313" key="3">
    <source>
        <dbReference type="Proteomes" id="UP000499080"/>
    </source>
</evidence>
<comment type="caution">
    <text evidence="2">The sequence shown here is derived from an EMBL/GenBank/DDBJ whole genome shotgun (WGS) entry which is preliminary data.</text>
</comment>
<reference evidence="2 3" key="1">
    <citation type="journal article" date="2019" name="Sci. Rep.">
        <title>Orb-weaving spider Araneus ventricosus genome elucidates the spidroin gene catalogue.</title>
        <authorList>
            <person name="Kono N."/>
            <person name="Nakamura H."/>
            <person name="Ohtoshi R."/>
            <person name="Moran D.A.P."/>
            <person name="Shinohara A."/>
            <person name="Yoshida Y."/>
            <person name="Fujiwara M."/>
            <person name="Mori M."/>
            <person name="Tomita M."/>
            <person name="Arakawa K."/>
        </authorList>
    </citation>
    <scope>NUCLEOTIDE SEQUENCE [LARGE SCALE GENOMIC DNA]</scope>
</reference>